<evidence type="ECO:0000313" key="1">
    <source>
        <dbReference type="EMBL" id="KAK4009633.1"/>
    </source>
</evidence>
<sequence length="128" mass="14042">MPSITIQQSPMVVKTVLKVTSPTSDGIQANSLRFPTADFLLPNGSPASPEVVEGLCSSTSCPNMKYTNLHTLLEETWLDDLNRLLVQDQNPTSARVISNLSRQTLSLSAMPILNMYFGRTPVSSVFRD</sequence>
<name>A0ABQ9Z9X4_9CRUS</name>
<evidence type="ECO:0000313" key="2">
    <source>
        <dbReference type="Proteomes" id="UP001234178"/>
    </source>
</evidence>
<gene>
    <name evidence="1" type="ORF">OUZ56_018766</name>
</gene>
<accession>A0ABQ9Z9X4</accession>
<dbReference type="Proteomes" id="UP001234178">
    <property type="component" value="Unassembled WGS sequence"/>
</dbReference>
<organism evidence="1 2">
    <name type="scientific">Daphnia magna</name>
    <dbReference type="NCBI Taxonomy" id="35525"/>
    <lineage>
        <taxon>Eukaryota</taxon>
        <taxon>Metazoa</taxon>
        <taxon>Ecdysozoa</taxon>
        <taxon>Arthropoda</taxon>
        <taxon>Crustacea</taxon>
        <taxon>Branchiopoda</taxon>
        <taxon>Diplostraca</taxon>
        <taxon>Cladocera</taxon>
        <taxon>Anomopoda</taxon>
        <taxon>Daphniidae</taxon>
        <taxon>Daphnia</taxon>
    </lineage>
</organism>
<protein>
    <submittedName>
        <fullName evidence="1">Uncharacterized protein</fullName>
    </submittedName>
</protein>
<reference evidence="1 2" key="1">
    <citation type="journal article" date="2023" name="Nucleic Acids Res.">
        <title>The hologenome of Daphnia magna reveals possible DNA methylation and microbiome-mediated evolution of the host genome.</title>
        <authorList>
            <person name="Chaturvedi A."/>
            <person name="Li X."/>
            <person name="Dhandapani V."/>
            <person name="Marshall H."/>
            <person name="Kissane S."/>
            <person name="Cuenca-Cambronero M."/>
            <person name="Asole G."/>
            <person name="Calvet F."/>
            <person name="Ruiz-Romero M."/>
            <person name="Marangio P."/>
            <person name="Guigo R."/>
            <person name="Rago D."/>
            <person name="Mirbahai L."/>
            <person name="Eastwood N."/>
            <person name="Colbourne J.K."/>
            <person name="Zhou J."/>
            <person name="Mallon E."/>
            <person name="Orsini L."/>
        </authorList>
    </citation>
    <scope>NUCLEOTIDE SEQUENCE [LARGE SCALE GENOMIC DNA]</scope>
    <source>
        <strain evidence="1">LRV0_1</strain>
    </source>
</reference>
<comment type="caution">
    <text evidence="1">The sequence shown here is derived from an EMBL/GenBank/DDBJ whole genome shotgun (WGS) entry which is preliminary data.</text>
</comment>
<keyword evidence="2" id="KW-1185">Reference proteome</keyword>
<dbReference type="EMBL" id="JAOYFB010000003">
    <property type="protein sequence ID" value="KAK4009633.1"/>
    <property type="molecule type" value="Genomic_DNA"/>
</dbReference>
<proteinExistence type="predicted"/>